<dbReference type="Pfam" id="PF06737">
    <property type="entry name" value="Transglycosylas"/>
    <property type="match status" value="1"/>
</dbReference>
<feature type="domain" description="G5" evidence="5">
    <location>
        <begin position="301"/>
        <end position="382"/>
    </location>
</feature>
<dbReference type="HOGENOM" id="CLU_036884_1_0_11"/>
<comment type="similarity">
    <text evidence="1">Belongs to the transglycosylase family. Rpf subfamily.</text>
</comment>
<evidence type="ECO:0000256" key="3">
    <source>
        <dbReference type="ARBA" id="ARBA00022801"/>
    </source>
</evidence>
<dbReference type="Pfam" id="PF07501">
    <property type="entry name" value="G5"/>
    <property type="match status" value="1"/>
</dbReference>
<accession>W5WFB6</accession>
<protein>
    <recommendedName>
        <fullName evidence="5">G5 domain-containing protein</fullName>
    </recommendedName>
</protein>
<evidence type="ECO:0000256" key="2">
    <source>
        <dbReference type="ARBA" id="ARBA00022729"/>
    </source>
</evidence>
<dbReference type="InterPro" id="IPR010618">
    <property type="entry name" value="RPF"/>
</dbReference>
<dbReference type="SUPFAM" id="SSF53955">
    <property type="entry name" value="Lysozyme-like"/>
    <property type="match status" value="1"/>
</dbReference>
<dbReference type="Gene3D" id="1.10.530.10">
    <property type="match status" value="1"/>
</dbReference>
<dbReference type="GO" id="GO:0016787">
    <property type="term" value="F:hydrolase activity"/>
    <property type="evidence" value="ECO:0007669"/>
    <property type="project" value="UniProtKB-KW"/>
</dbReference>
<dbReference type="SMART" id="SM01208">
    <property type="entry name" value="G5"/>
    <property type="match status" value="1"/>
</dbReference>
<keyword evidence="2" id="KW-0732">Signal</keyword>
<dbReference type="eggNOG" id="COG3583">
    <property type="taxonomic scope" value="Bacteria"/>
</dbReference>
<dbReference type="InterPro" id="IPR011098">
    <property type="entry name" value="G5_dom"/>
</dbReference>
<sequence>MSGGTGGVTAEDQGLWYWQAEFEAAKQHVPGGVYVRTQDLFEVLGPDADALLASVDMGVDQLVDLLNAKTCLLPRITDTDWAQWEDRFGGELPLEPAATTPERSWKRRFVKAAVMATLLSLTGGGATAMAMDKAVTVDVDGHTRTVHTYAGTVGDVLARDGLLPGAHDAVVPATDSAIADGGKIVLQRGRQLHLTVDGKQSSQWVKATTLSGALRELRVPDRDVKLSADPNSEIPLGGMAVDLRTAKAITVLDGGAAPRQLTTHANSVQELLRELSITLGAEDSVSPAVQTPLATGAQVDISRNGVTVVHQNETIEAPVQRTEDPSMTVGQQKVDDPGAPGQKEVTYRVTTRNGREVRREQVGEAKVLTPPKPKVVRVGSKPEPVDTSAPNGAMWDRIARCESSGNWHAVSANGRYHGGLQFDHGTWMANGGGAYADNADGATREQQIAVANRVYAARGLGPWGCR</sequence>
<gene>
    <name evidence="6" type="ORF">KALB_6177</name>
</gene>
<proteinExistence type="inferred from homology"/>
<dbReference type="KEGG" id="kal:KALB_6177"/>
<dbReference type="Proteomes" id="UP000019225">
    <property type="component" value="Chromosome"/>
</dbReference>
<evidence type="ECO:0000256" key="4">
    <source>
        <dbReference type="SAM" id="MobiDB-lite"/>
    </source>
</evidence>
<reference evidence="6 7" key="1">
    <citation type="journal article" date="2014" name="BMC Genomics">
        <title>Complete genome sequence of producer of the glycopeptide antibiotic Aculeximycin Kutzneria albida DSM 43870T, a representative of minor genus of Pseudonocardiaceae.</title>
        <authorList>
            <person name="Rebets Y."/>
            <person name="Tokovenko B."/>
            <person name="Lushchyk I."/>
            <person name="Ruckert C."/>
            <person name="Zaburannyi N."/>
            <person name="Bechthold A."/>
            <person name="Kalinowski J."/>
            <person name="Luzhetskyy A."/>
        </authorList>
    </citation>
    <scope>NUCLEOTIDE SEQUENCE [LARGE SCALE GENOMIC DNA]</scope>
    <source>
        <strain evidence="6">DSM 43870</strain>
    </source>
</reference>
<name>W5WFB6_9PSEU</name>
<dbReference type="OrthoDB" id="1404170at2"/>
<dbReference type="PROSITE" id="PS51109">
    <property type="entry name" value="G5"/>
    <property type="match status" value="1"/>
</dbReference>
<evidence type="ECO:0000259" key="5">
    <source>
        <dbReference type="PROSITE" id="PS51109"/>
    </source>
</evidence>
<dbReference type="Pfam" id="PF03990">
    <property type="entry name" value="DUF348"/>
    <property type="match status" value="3"/>
</dbReference>
<keyword evidence="3" id="KW-0378">Hydrolase</keyword>
<dbReference type="EMBL" id="CP007155">
    <property type="protein sequence ID" value="AHH99537.1"/>
    <property type="molecule type" value="Genomic_DNA"/>
</dbReference>
<dbReference type="RefSeq" id="WP_025359445.1">
    <property type="nucleotide sequence ID" value="NZ_CP007155.1"/>
</dbReference>
<dbReference type="CDD" id="cd13925">
    <property type="entry name" value="RPF"/>
    <property type="match status" value="1"/>
</dbReference>
<evidence type="ECO:0000313" key="6">
    <source>
        <dbReference type="EMBL" id="AHH99537.1"/>
    </source>
</evidence>
<dbReference type="STRING" id="1449976.KALB_6177"/>
<dbReference type="InterPro" id="IPR051933">
    <property type="entry name" value="Resuscitation_pf_RpfB"/>
</dbReference>
<dbReference type="Gene3D" id="2.20.230.10">
    <property type="entry name" value="Resuscitation-promoting factor rpfb"/>
    <property type="match status" value="1"/>
</dbReference>
<feature type="region of interest" description="Disordered" evidence="4">
    <location>
        <begin position="320"/>
        <end position="342"/>
    </location>
</feature>
<evidence type="ECO:0000256" key="1">
    <source>
        <dbReference type="ARBA" id="ARBA00010830"/>
    </source>
</evidence>
<dbReference type="PANTHER" id="PTHR39160">
    <property type="entry name" value="CELL WALL-BINDING PROTEIN YOCH"/>
    <property type="match status" value="1"/>
</dbReference>
<dbReference type="PANTHER" id="PTHR39160:SF4">
    <property type="entry name" value="RESUSCITATION-PROMOTING FACTOR RPFB"/>
    <property type="match status" value="1"/>
</dbReference>
<organism evidence="6 7">
    <name type="scientific">Kutzneria albida DSM 43870</name>
    <dbReference type="NCBI Taxonomy" id="1449976"/>
    <lineage>
        <taxon>Bacteria</taxon>
        <taxon>Bacillati</taxon>
        <taxon>Actinomycetota</taxon>
        <taxon>Actinomycetes</taxon>
        <taxon>Pseudonocardiales</taxon>
        <taxon>Pseudonocardiaceae</taxon>
        <taxon>Kutzneria</taxon>
    </lineage>
</organism>
<evidence type="ECO:0000313" key="7">
    <source>
        <dbReference type="Proteomes" id="UP000019225"/>
    </source>
</evidence>
<keyword evidence="7" id="KW-1185">Reference proteome</keyword>
<dbReference type="AlphaFoldDB" id="W5WFB6"/>
<dbReference type="InterPro" id="IPR023346">
    <property type="entry name" value="Lysozyme-like_dom_sf"/>
</dbReference>
<dbReference type="InterPro" id="IPR007137">
    <property type="entry name" value="DUF348"/>
</dbReference>